<feature type="domain" description="Exportin-5 C-terminal" evidence="1">
    <location>
        <begin position="12"/>
        <end position="175"/>
    </location>
</feature>
<organism evidence="2 3">
    <name type="scientific">Cylicostephanus goldi</name>
    <name type="common">Nematode worm</name>
    <dbReference type="NCBI Taxonomy" id="71465"/>
    <lineage>
        <taxon>Eukaryota</taxon>
        <taxon>Metazoa</taxon>
        <taxon>Ecdysozoa</taxon>
        <taxon>Nematoda</taxon>
        <taxon>Chromadorea</taxon>
        <taxon>Rhabditida</taxon>
        <taxon>Rhabditina</taxon>
        <taxon>Rhabditomorpha</taxon>
        <taxon>Strongyloidea</taxon>
        <taxon>Strongylidae</taxon>
        <taxon>Cylicostephanus</taxon>
    </lineage>
</organism>
<dbReference type="OrthoDB" id="5840245at2759"/>
<keyword evidence="3" id="KW-1185">Reference proteome</keyword>
<dbReference type="AlphaFoldDB" id="A0A3P6RIZ9"/>
<evidence type="ECO:0000259" key="1">
    <source>
        <dbReference type="Pfam" id="PF19273"/>
    </source>
</evidence>
<dbReference type="EMBL" id="UYRV01013012">
    <property type="protein sequence ID" value="VDK59337.1"/>
    <property type="molecule type" value="Genomic_DNA"/>
</dbReference>
<name>A0A3P6RIZ9_CYLGO</name>
<protein>
    <recommendedName>
        <fullName evidence="1">Exportin-5 C-terminal domain-containing protein</fullName>
    </recommendedName>
</protein>
<proteinExistence type="predicted"/>
<sequence length="189" mass="21499">MQERLQTMWADISHIDYDSEPTEEELFNEHLTCVVSREYTNFLRFCYLPSDCEDRKDHSLSTLGEWLFVNKIGLSSVIMTAFSSLTLRDSLLALKSIALCKALSEKLVECYDDEVGVYMLVCAIRSLQLHGADEVAGTPLIALVFHRRFSNSLPQVLMQVPEVTQEVVEAFDNKVALIVAYAHTITKFR</sequence>
<dbReference type="InterPro" id="IPR011989">
    <property type="entry name" value="ARM-like"/>
</dbReference>
<dbReference type="Gene3D" id="1.25.10.10">
    <property type="entry name" value="Leucine-rich Repeat Variant"/>
    <property type="match status" value="1"/>
</dbReference>
<gene>
    <name evidence="2" type="ORF">CGOC_LOCUS4625</name>
</gene>
<reference evidence="2 3" key="1">
    <citation type="submission" date="2018-11" db="EMBL/GenBank/DDBJ databases">
        <authorList>
            <consortium name="Pathogen Informatics"/>
        </authorList>
    </citation>
    <scope>NUCLEOTIDE SEQUENCE [LARGE SCALE GENOMIC DNA]</scope>
</reference>
<accession>A0A3P6RIZ9</accession>
<dbReference type="Proteomes" id="UP000271889">
    <property type="component" value="Unassembled WGS sequence"/>
</dbReference>
<evidence type="ECO:0000313" key="2">
    <source>
        <dbReference type="EMBL" id="VDK59337.1"/>
    </source>
</evidence>
<dbReference type="Pfam" id="PF19273">
    <property type="entry name" value="Exportin-5"/>
    <property type="match status" value="1"/>
</dbReference>
<evidence type="ECO:0000313" key="3">
    <source>
        <dbReference type="Proteomes" id="UP000271889"/>
    </source>
</evidence>
<dbReference type="InterPro" id="IPR045478">
    <property type="entry name" value="Exportin-5_C"/>
</dbReference>